<feature type="region of interest" description="Disordered" evidence="1">
    <location>
        <begin position="22"/>
        <end position="53"/>
    </location>
</feature>
<dbReference type="Proteomes" id="UP000504607">
    <property type="component" value="Chromosome 6"/>
</dbReference>
<keyword evidence="2" id="KW-1185">Reference proteome</keyword>
<protein>
    <submittedName>
        <fullName evidence="3">Transcription factor CPC isoform X2</fullName>
    </submittedName>
</protein>
<dbReference type="RefSeq" id="XP_029121112.1">
    <property type="nucleotide sequence ID" value="XM_029265279.1"/>
</dbReference>
<feature type="region of interest" description="Disordered" evidence="1">
    <location>
        <begin position="79"/>
        <end position="99"/>
    </location>
</feature>
<reference evidence="3" key="1">
    <citation type="submission" date="2025-08" db="UniProtKB">
        <authorList>
            <consortium name="RefSeq"/>
        </authorList>
    </citation>
    <scope>IDENTIFICATION</scope>
</reference>
<evidence type="ECO:0000256" key="1">
    <source>
        <dbReference type="SAM" id="MobiDB-lite"/>
    </source>
</evidence>
<organism evidence="2 3">
    <name type="scientific">Elaeis guineensis var. tenera</name>
    <name type="common">Oil palm</name>
    <dbReference type="NCBI Taxonomy" id="51953"/>
    <lineage>
        <taxon>Eukaryota</taxon>
        <taxon>Viridiplantae</taxon>
        <taxon>Streptophyta</taxon>
        <taxon>Embryophyta</taxon>
        <taxon>Tracheophyta</taxon>
        <taxon>Spermatophyta</taxon>
        <taxon>Magnoliopsida</taxon>
        <taxon>Liliopsida</taxon>
        <taxon>Arecaceae</taxon>
        <taxon>Arecoideae</taxon>
        <taxon>Cocoseae</taxon>
        <taxon>Elaeidinae</taxon>
        <taxon>Elaeis</taxon>
    </lineage>
</organism>
<dbReference type="AlphaFoldDB" id="A0A8N4EXZ6"/>
<accession>A0A8N4EXZ6</accession>
<evidence type="ECO:0000313" key="3">
    <source>
        <dbReference type="RefSeq" id="XP_029121112.1"/>
    </source>
</evidence>
<proteinExistence type="predicted"/>
<sequence length="99" mass="10963">MDQLLPASTAFKPSHLLLVSMPSSIRSEAMDKRRGPKQPGTSDRHSQEVSSTEWEFINLSEQEEDLLYRMYRLVGDSNSSCYRSSSEPVGVSALQGGPS</sequence>
<evidence type="ECO:0000313" key="2">
    <source>
        <dbReference type="Proteomes" id="UP000504607"/>
    </source>
</evidence>
<name>A0A8N4EXZ6_ELAGV</name>
<gene>
    <name evidence="3" type="primary">LOC105047566</name>
</gene>